<dbReference type="EMBL" id="WHVB01000036">
    <property type="protein sequence ID" value="KAF8467514.1"/>
    <property type="molecule type" value="Genomic_DNA"/>
</dbReference>
<evidence type="ECO:0000313" key="3">
    <source>
        <dbReference type="Proteomes" id="UP000759537"/>
    </source>
</evidence>
<organism evidence="2 3">
    <name type="scientific">Russula ochroleuca</name>
    <dbReference type="NCBI Taxonomy" id="152965"/>
    <lineage>
        <taxon>Eukaryota</taxon>
        <taxon>Fungi</taxon>
        <taxon>Dikarya</taxon>
        <taxon>Basidiomycota</taxon>
        <taxon>Agaricomycotina</taxon>
        <taxon>Agaricomycetes</taxon>
        <taxon>Russulales</taxon>
        <taxon>Russulaceae</taxon>
        <taxon>Russula</taxon>
    </lineage>
</organism>
<accession>A0A9P5MQ64</accession>
<evidence type="ECO:0000313" key="2">
    <source>
        <dbReference type="EMBL" id="KAF8467514.1"/>
    </source>
</evidence>
<dbReference type="InterPro" id="IPR027417">
    <property type="entry name" value="P-loop_NTPase"/>
</dbReference>
<dbReference type="SUPFAM" id="SSF52540">
    <property type="entry name" value="P-loop containing nucleoside triphosphate hydrolases"/>
    <property type="match status" value="1"/>
</dbReference>
<feature type="region of interest" description="Disordered" evidence="1">
    <location>
        <begin position="1"/>
        <end position="30"/>
    </location>
</feature>
<dbReference type="InterPro" id="IPR052980">
    <property type="entry name" value="Crinkler_effector"/>
</dbReference>
<comment type="caution">
    <text evidence="2">The sequence shown here is derived from an EMBL/GenBank/DDBJ whole genome shotgun (WGS) entry which is preliminary data.</text>
</comment>
<dbReference type="OrthoDB" id="2340858at2759"/>
<feature type="compositionally biased region" description="Acidic residues" evidence="1">
    <location>
        <begin position="20"/>
        <end position="29"/>
    </location>
</feature>
<protein>
    <submittedName>
        <fullName evidence="2">Uncharacterized protein</fullName>
    </submittedName>
</protein>
<evidence type="ECO:0000256" key="1">
    <source>
        <dbReference type="SAM" id="MobiDB-lite"/>
    </source>
</evidence>
<sequence length="313" mass="36482">MAEEEEAWRVRQHSTSNPSESEDDDDDDDIKPGCYVLDIDNEAIKMRSIWIRAEYIRIYDFLVDYYNNKTRYNGRAPAAVITGQPGIGKSVWIYYALCRCLTEKRPVVWRYRESHGDSHYMFVEEGVYDMGTQFLRDMYCENVVWTLVDADEYRDGVPPELVTHGTPFFVIYTTSPVRERWKRLHKSVFDTVVVMNPWTRSEIHRVAPLHPASPNSEIIDDIYDQFGPTPRLCLEMASDPDQLEAYKAGVRRALKLVTPQYLLKMTHELEVMNMDEVSQKLCQIRRQHIDVKSLACVVPITDIMQSRLAIAMR</sequence>
<name>A0A9P5MQ64_9AGAM</name>
<dbReference type="PANTHER" id="PTHR33129">
    <property type="entry name" value="PROTEIN KINASE DOMAIN-CONTAINING PROTEIN-RELATED"/>
    <property type="match status" value="1"/>
</dbReference>
<dbReference type="Proteomes" id="UP000759537">
    <property type="component" value="Unassembled WGS sequence"/>
</dbReference>
<reference evidence="2" key="1">
    <citation type="submission" date="2019-10" db="EMBL/GenBank/DDBJ databases">
        <authorList>
            <consortium name="DOE Joint Genome Institute"/>
            <person name="Kuo A."/>
            <person name="Miyauchi S."/>
            <person name="Kiss E."/>
            <person name="Drula E."/>
            <person name="Kohler A."/>
            <person name="Sanchez-Garcia M."/>
            <person name="Andreopoulos B."/>
            <person name="Barry K.W."/>
            <person name="Bonito G."/>
            <person name="Buee M."/>
            <person name="Carver A."/>
            <person name="Chen C."/>
            <person name="Cichocki N."/>
            <person name="Clum A."/>
            <person name="Culley D."/>
            <person name="Crous P.W."/>
            <person name="Fauchery L."/>
            <person name="Girlanda M."/>
            <person name="Hayes R."/>
            <person name="Keri Z."/>
            <person name="LaButti K."/>
            <person name="Lipzen A."/>
            <person name="Lombard V."/>
            <person name="Magnuson J."/>
            <person name="Maillard F."/>
            <person name="Morin E."/>
            <person name="Murat C."/>
            <person name="Nolan M."/>
            <person name="Ohm R."/>
            <person name="Pangilinan J."/>
            <person name="Pereira M."/>
            <person name="Perotto S."/>
            <person name="Peter M."/>
            <person name="Riley R."/>
            <person name="Sitrit Y."/>
            <person name="Stielow B."/>
            <person name="Szollosi G."/>
            <person name="Zifcakova L."/>
            <person name="Stursova M."/>
            <person name="Spatafora J.W."/>
            <person name="Tedersoo L."/>
            <person name="Vaario L.-M."/>
            <person name="Yamada A."/>
            <person name="Yan M."/>
            <person name="Wang P."/>
            <person name="Xu J."/>
            <person name="Bruns T."/>
            <person name="Baldrian P."/>
            <person name="Vilgalys R."/>
            <person name="Henrissat B."/>
            <person name="Grigoriev I.V."/>
            <person name="Hibbett D."/>
            <person name="Nagy L.G."/>
            <person name="Martin F.M."/>
        </authorList>
    </citation>
    <scope>NUCLEOTIDE SEQUENCE</scope>
    <source>
        <strain evidence="2">Prilba</strain>
    </source>
</reference>
<proteinExistence type="predicted"/>
<dbReference type="AlphaFoldDB" id="A0A9P5MQ64"/>
<keyword evidence="3" id="KW-1185">Reference proteome</keyword>
<dbReference type="PANTHER" id="PTHR33129:SF3">
    <property type="entry name" value="HOT SPOT (RHS) PROTEIN, PUTATIVE-RELATED"/>
    <property type="match status" value="1"/>
</dbReference>
<gene>
    <name evidence="2" type="ORF">DFH94DRAFT_638974</name>
</gene>
<reference evidence="2" key="2">
    <citation type="journal article" date="2020" name="Nat. Commun.">
        <title>Large-scale genome sequencing of mycorrhizal fungi provides insights into the early evolution of symbiotic traits.</title>
        <authorList>
            <person name="Miyauchi S."/>
            <person name="Kiss E."/>
            <person name="Kuo A."/>
            <person name="Drula E."/>
            <person name="Kohler A."/>
            <person name="Sanchez-Garcia M."/>
            <person name="Morin E."/>
            <person name="Andreopoulos B."/>
            <person name="Barry K.W."/>
            <person name="Bonito G."/>
            <person name="Buee M."/>
            <person name="Carver A."/>
            <person name="Chen C."/>
            <person name="Cichocki N."/>
            <person name="Clum A."/>
            <person name="Culley D."/>
            <person name="Crous P.W."/>
            <person name="Fauchery L."/>
            <person name="Girlanda M."/>
            <person name="Hayes R.D."/>
            <person name="Keri Z."/>
            <person name="LaButti K."/>
            <person name="Lipzen A."/>
            <person name="Lombard V."/>
            <person name="Magnuson J."/>
            <person name="Maillard F."/>
            <person name="Murat C."/>
            <person name="Nolan M."/>
            <person name="Ohm R.A."/>
            <person name="Pangilinan J."/>
            <person name="Pereira M.F."/>
            <person name="Perotto S."/>
            <person name="Peter M."/>
            <person name="Pfister S."/>
            <person name="Riley R."/>
            <person name="Sitrit Y."/>
            <person name="Stielow J.B."/>
            <person name="Szollosi G."/>
            <person name="Zifcakova L."/>
            <person name="Stursova M."/>
            <person name="Spatafora J.W."/>
            <person name="Tedersoo L."/>
            <person name="Vaario L.M."/>
            <person name="Yamada A."/>
            <person name="Yan M."/>
            <person name="Wang P."/>
            <person name="Xu J."/>
            <person name="Bruns T."/>
            <person name="Baldrian P."/>
            <person name="Vilgalys R."/>
            <person name="Dunand C."/>
            <person name="Henrissat B."/>
            <person name="Grigoriev I.V."/>
            <person name="Hibbett D."/>
            <person name="Nagy L.G."/>
            <person name="Martin F.M."/>
        </authorList>
    </citation>
    <scope>NUCLEOTIDE SEQUENCE</scope>
    <source>
        <strain evidence="2">Prilba</strain>
    </source>
</reference>